<dbReference type="EMBL" id="JAAYEE010000029">
    <property type="protein sequence ID" value="NLW34196.1"/>
    <property type="molecule type" value="Genomic_DNA"/>
</dbReference>
<accession>A0A971M2Z2</accession>
<evidence type="ECO:0000259" key="1">
    <source>
        <dbReference type="Pfam" id="PF12392"/>
    </source>
</evidence>
<dbReference type="InterPro" id="IPR001539">
    <property type="entry name" value="Peptidase_U32"/>
</dbReference>
<gene>
    <name evidence="2" type="ORF">GXY80_01760</name>
</gene>
<protein>
    <submittedName>
        <fullName evidence="2">U32 family peptidase</fullName>
    </submittedName>
</protein>
<dbReference type="Pfam" id="PF01136">
    <property type="entry name" value="Peptidase_U32"/>
    <property type="match status" value="1"/>
</dbReference>
<evidence type="ECO:0000313" key="2">
    <source>
        <dbReference type="EMBL" id="NLW34196.1"/>
    </source>
</evidence>
<dbReference type="PANTHER" id="PTHR30217:SF10">
    <property type="entry name" value="23S RRNA 5-HYDROXYCYTIDINE C2501 SYNTHASE"/>
    <property type="match status" value="1"/>
</dbReference>
<name>A0A971M2Z2_9BACT</name>
<proteinExistence type="predicted"/>
<dbReference type="InterPro" id="IPR051454">
    <property type="entry name" value="RNA/ubiquinone_mod_enzymes"/>
</dbReference>
<dbReference type="PANTHER" id="PTHR30217">
    <property type="entry name" value="PEPTIDASE U32 FAMILY"/>
    <property type="match status" value="1"/>
</dbReference>
<dbReference type="PROSITE" id="PS01276">
    <property type="entry name" value="PEPTIDASE_U32"/>
    <property type="match status" value="1"/>
</dbReference>
<comment type="caution">
    <text evidence="2">The sequence shown here is derived from an EMBL/GenBank/DDBJ whole genome shotgun (WGS) entry which is preliminary data.</text>
</comment>
<feature type="domain" description="Peptidase U32 collagenase" evidence="1">
    <location>
        <begin position="378"/>
        <end position="492"/>
    </location>
</feature>
<reference evidence="2" key="2">
    <citation type="submission" date="2020-01" db="EMBL/GenBank/DDBJ databases">
        <authorList>
            <person name="Campanaro S."/>
        </authorList>
    </citation>
    <scope>NUCLEOTIDE SEQUENCE</scope>
    <source>
        <strain evidence="2">AS06rmzACSIP_7</strain>
    </source>
</reference>
<organism evidence="2 3">
    <name type="scientific">Syntrophorhabdus aromaticivorans</name>
    <dbReference type="NCBI Taxonomy" id="328301"/>
    <lineage>
        <taxon>Bacteria</taxon>
        <taxon>Pseudomonadati</taxon>
        <taxon>Thermodesulfobacteriota</taxon>
        <taxon>Syntrophorhabdia</taxon>
        <taxon>Syntrophorhabdales</taxon>
        <taxon>Syntrophorhabdaceae</taxon>
        <taxon>Syntrophorhabdus</taxon>
    </lineage>
</organism>
<dbReference type="InterPro" id="IPR020988">
    <property type="entry name" value="Pept_U32_collagenase"/>
</dbReference>
<sequence>MATPLELLAPAGNADIGIAAIDHGADAVYIGAPKFSARADAGTGVADIARLIRHAHLYYAKVYVALNTILTDKELPEALEIIHEVFQLGADGLILQDVGLLELNLPPIPLIASTQMHNNTLEKVQFLEAVGFKRIILARELSLDEIASIRQKTRVELEAFVHGALCVSYSGQCYMSQAATGRSGNRGVCAQPCRSLYTLTDGDGAVIRQEKFLLSLKDLNLMNAIPDLIAAGVTSLKIEGRYKGIDYVKNITAAFRQAIDQFIGKHSDYCRSSSGISELTFSPDPARTFNRGYTRYFIAGRREKIASIDTQKSIGQYVGKITGTGADFFRMGSHDLQNGDGMCFFTKQNSLTGFRVERVDKEKIYPNKMAGLTIGVHLYRNHDIAFTRILKKSSARRRIAVEMDFTQESALIRLAVRDEDGNHAETIREVLPELPRNPSRALEQIETHLSSTGSSPYRVTGLTIRPQQPGFLTVSTLNGIRRDVLEALTRIRLENYPRETIRLTPNAAPYPEKRLDFRVNVLNEHARRFYQRHGAEITEPAFEALSCMAGKTVMTTRYCIRHQLDLCPKSNRPSHPLREPLRISDRHHAYRLEFDCQQCRMSVILERKR</sequence>
<reference evidence="2" key="1">
    <citation type="journal article" date="2020" name="Biotechnol. Biofuels">
        <title>New insights from the biogas microbiome by comprehensive genome-resolved metagenomics of nearly 1600 species originating from multiple anaerobic digesters.</title>
        <authorList>
            <person name="Campanaro S."/>
            <person name="Treu L."/>
            <person name="Rodriguez-R L.M."/>
            <person name="Kovalovszki A."/>
            <person name="Ziels R.M."/>
            <person name="Maus I."/>
            <person name="Zhu X."/>
            <person name="Kougias P.G."/>
            <person name="Basile A."/>
            <person name="Luo G."/>
            <person name="Schluter A."/>
            <person name="Konstantinidis K.T."/>
            <person name="Angelidaki I."/>
        </authorList>
    </citation>
    <scope>NUCLEOTIDE SEQUENCE</scope>
    <source>
        <strain evidence="2">AS06rmzACSIP_7</strain>
    </source>
</reference>
<dbReference type="Proteomes" id="UP000777265">
    <property type="component" value="Unassembled WGS sequence"/>
</dbReference>
<dbReference type="AlphaFoldDB" id="A0A971M2Z2"/>
<dbReference type="Pfam" id="PF12392">
    <property type="entry name" value="DUF3656"/>
    <property type="match status" value="1"/>
</dbReference>
<evidence type="ECO:0000313" key="3">
    <source>
        <dbReference type="Proteomes" id="UP000777265"/>
    </source>
</evidence>